<dbReference type="Pfam" id="PF11122">
    <property type="entry name" value="Spore-coat_CotD"/>
    <property type="match status" value="1"/>
</dbReference>
<evidence type="ECO:0000313" key="2">
    <source>
        <dbReference type="Proteomes" id="UP001342826"/>
    </source>
</evidence>
<dbReference type="EMBL" id="JARTFS010000005">
    <property type="protein sequence ID" value="MED4400659.1"/>
    <property type="molecule type" value="Genomic_DNA"/>
</dbReference>
<keyword evidence="1" id="KW-0167">Capsid protein</keyword>
<gene>
    <name evidence="1" type="ORF">P9271_04865</name>
</gene>
<keyword evidence="2" id="KW-1185">Reference proteome</keyword>
<accession>A0ABU6NWK7</accession>
<sequence length="100" mass="11055">MHCRPRVMAPIIHPTKHCCVNNYSETIVPHIHPQHTTIVNHEHFKHQHYFPQSTSVVNEVTNQHFASLGPAPFPRPRPGFGGFGGPGGPGVFPGYGPFGR</sequence>
<dbReference type="RefSeq" id="WP_328014936.1">
    <property type="nucleotide sequence ID" value="NZ_JARTFS010000005.1"/>
</dbReference>
<protein>
    <submittedName>
        <fullName evidence="1">CotD family spore coat protein</fullName>
    </submittedName>
</protein>
<evidence type="ECO:0000313" key="1">
    <source>
        <dbReference type="EMBL" id="MED4400659.1"/>
    </source>
</evidence>
<dbReference type="InterPro" id="IPR020108">
    <property type="entry name" value="Spore_coat_CotD"/>
</dbReference>
<keyword evidence="1" id="KW-0946">Virion</keyword>
<name>A0ABU6NWK7_9BACI</name>
<comment type="caution">
    <text evidence="1">The sequence shown here is derived from an EMBL/GenBank/DDBJ whole genome shotgun (WGS) entry which is preliminary data.</text>
</comment>
<organism evidence="1 2">
    <name type="scientific">Metabacillus fastidiosus</name>
    <dbReference type="NCBI Taxonomy" id="1458"/>
    <lineage>
        <taxon>Bacteria</taxon>
        <taxon>Bacillati</taxon>
        <taxon>Bacillota</taxon>
        <taxon>Bacilli</taxon>
        <taxon>Bacillales</taxon>
        <taxon>Bacillaceae</taxon>
        <taxon>Metabacillus</taxon>
    </lineage>
</organism>
<dbReference type="Proteomes" id="UP001342826">
    <property type="component" value="Unassembled WGS sequence"/>
</dbReference>
<proteinExistence type="predicted"/>
<reference evidence="1 2" key="1">
    <citation type="submission" date="2023-03" db="EMBL/GenBank/DDBJ databases">
        <title>Bacillus Genome Sequencing.</title>
        <authorList>
            <person name="Dunlap C."/>
        </authorList>
    </citation>
    <scope>NUCLEOTIDE SEQUENCE [LARGE SCALE GENOMIC DNA]</scope>
    <source>
        <strain evidence="1 2">NRS-1717</strain>
    </source>
</reference>